<dbReference type="Pfam" id="PF05960">
    <property type="entry name" value="DUF885"/>
    <property type="match status" value="1"/>
</dbReference>
<dbReference type="PROSITE" id="PS51257">
    <property type="entry name" value="PROKAR_LIPOPROTEIN"/>
    <property type="match status" value="1"/>
</dbReference>
<dbReference type="Proteomes" id="UP000266183">
    <property type="component" value="Chromosome"/>
</dbReference>
<dbReference type="RefSeq" id="WP_119757819.1">
    <property type="nucleotide sequence ID" value="NZ_CP032382.1"/>
</dbReference>
<keyword evidence="2" id="KW-1185">Reference proteome</keyword>
<protein>
    <submittedName>
        <fullName evidence="1">DUF885 domain-containing protein</fullName>
    </submittedName>
</protein>
<dbReference type="PANTHER" id="PTHR33361:SF2">
    <property type="entry name" value="DUF885 DOMAIN-CONTAINING PROTEIN"/>
    <property type="match status" value="1"/>
</dbReference>
<proteinExistence type="predicted"/>
<organism evidence="1 2">
    <name type="scientific">Chryseolinea soli</name>
    <dbReference type="NCBI Taxonomy" id="2321403"/>
    <lineage>
        <taxon>Bacteria</taxon>
        <taxon>Pseudomonadati</taxon>
        <taxon>Bacteroidota</taxon>
        <taxon>Cytophagia</taxon>
        <taxon>Cytophagales</taxon>
        <taxon>Fulvivirgaceae</taxon>
        <taxon>Chryseolinea</taxon>
    </lineage>
</organism>
<dbReference type="AlphaFoldDB" id="A0A385SXS6"/>
<sequence>MKRCLPLFLAVMVVACTAPPPHPDRSLYTLIDEEWSFRIKEFPLFATYNDDTTQNDRLGSYAPEDLVRREKFYTTLLSNLNQLDRKSLSREDLVNYDLFTFYTQEELDYYLNKEYRIPILADDGFHISFAYMPSSLPFFTEKDYRNYIERLKAYPAYVDQNIHWMKQGLKDGFTMPKVVLNGYEVTITSHIVTDAEQSLFFKPFQNMPATFPAATKEKLIAAGKEAILKSVVPGYQTFLDFMTKEYIPGCRETIGTSALPGGEKYYQNRIHYYTTTNMTADEVHALGLKEVERIKGEMMDVLKQVGFKGDLAAFIKFLRTDPRFYPKTAEELLKDASFIAKKMDGKLPSLFGKLPRQPYGVAPVPDHLAPKYTAGRYSGSPIKSTEAGHYWVNTYNLPSRTLYTLEALTLHEAVPGHHLQGALTQELENLPKFRQQMYINTFGEGWGLYSEWLGIEAGFYQDPYSNFGRLTYEMWRACRLVVDTGIHVKGWTRQQVIDYLAANTALSLHECTTETDRYISWPGQALAYKIGELKIKELRKKAEQALGEKFDVRAFHDTVLSQGTVTLPILEDMINAFIETSKKK</sequence>
<accession>A0A385SXS6</accession>
<dbReference type="PANTHER" id="PTHR33361">
    <property type="entry name" value="GLR0591 PROTEIN"/>
    <property type="match status" value="1"/>
</dbReference>
<evidence type="ECO:0000313" key="1">
    <source>
        <dbReference type="EMBL" id="AYB34560.1"/>
    </source>
</evidence>
<dbReference type="InterPro" id="IPR010281">
    <property type="entry name" value="DUF885"/>
</dbReference>
<dbReference type="KEGG" id="chk:D4L85_30020"/>
<reference evidence="2" key="1">
    <citation type="submission" date="2018-09" db="EMBL/GenBank/DDBJ databases">
        <title>Chryseolinea sp. KIS68-18 isolated from soil.</title>
        <authorList>
            <person name="Weon H.-Y."/>
            <person name="Kwon S.-W."/>
            <person name="Lee S.A."/>
        </authorList>
    </citation>
    <scope>NUCLEOTIDE SEQUENCE [LARGE SCALE GENOMIC DNA]</scope>
    <source>
        <strain evidence="2">KIS68-18</strain>
    </source>
</reference>
<gene>
    <name evidence="1" type="ORF">D4L85_30020</name>
</gene>
<name>A0A385SXS6_9BACT</name>
<dbReference type="EMBL" id="CP032382">
    <property type="protein sequence ID" value="AYB34560.1"/>
    <property type="molecule type" value="Genomic_DNA"/>
</dbReference>
<evidence type="ECO:0000313" key="2">
    <source>
        <dbReference type="Proteomes" id="UP000266183"/>
    </source>
</evidence>
<dbReference type="OrthoDB" id="9760040at2"/>